<evidence type="ECO:0000259" key="3">
    <source>
        <dbReference type="PROSITE" id="PS50206"/>
    </source>
</evidence>
<reference evidence="5" key="1">
    <citation type="submission" date="2019-10" db="EMBL/GenBank/DDBJ databases">
        <title>Lacipirellula parvula gen. nov., sp. nov., representing a lineage of planctomycetes widespread in freshwater anoxic habitats, and description of the family Lacipirellulaceae.</title>
        <authorList>
            <person name="Dedysh S.N."/>
            <person name="Kulichevskaya I.S."/>
            <person name="Beletsky A.V."/>
            <person name="Rakitin A.L."/>
            <person name="Mardanov A.V."/>
            <person name="Ivanova A.A."/>
            <person name="Saltykova V.X."/>
            <person name="Rijpstra W.I.C."/>
            <person name="Sinninghe Damste J.S."/>
            <person name="Ravin N.V."/>
        </authorList>
    </citation>
    <scope>NUCLEOTIDE SEQUENCE [LARGE SCALE GENOMIC DNA]</scope>
    <source>
        <strain evidence="5">PX69</strain>
    </source>
</reference>
<evidence type="ECO:0000256" key="1">
    <source>
        <dbReference type="SAM" id="Coils"/>
    </source>
</evidence>
<proteinExistence type="predicted"/>
<dbReference type="InterPro" id="IPR050229">
    <property type="entry name" value="GlpE_sulfurtransferase"/>
</dbReference>
<dbReference type="KEGG" id="lpav:PLANPX_1460"/>
<evidence type="ECO:0000313" key="5">
    <source>
        <dbReference type="Proteomes" id="UP000326837"/>
    </source>
</evidence>
<dbReference type="Proteomes" id="UP000326837">
    <property type="component" value="Chromosome"/>
</dbReference>
<sequence length="144" mass="15911">MLPRLTLAALLLALVVPAARAIEFTEDSLKEVKQAIDEKKAKLVDVRTKKEWDKGHVAGAIFLPVTSLTDELDEKQLAKALPKKGSYYIHCAVGIRATRAAEYLEERGYEVKVLKPGYQQLIEAGFRKAEEKPAKTPPTPAPSN</sequence>
<dbReference type="SUPFAM" id="SSF52821">
    <property type="entry name" value="Rhodanese/Cell cycle control phosphatase"/>
    <property type="match status" value="1"/>
</dbReference>
<dbReference type="PANTHER" id="PTHR43031">
    <property type="entry name" value="FAD-DEPENDENT OXIDOREDUCTASE"/>
    <property type="match status" value="1"/>
</dbReference>
<dbReference type="InterPro" id="IPR036873">
    <property type="entry name" value="Rhodanese-like_dom_sf"/>
</dbReference>
<dbReference type="RefSeq" id="WP_152097919.1">
    <property type="nucleotide sequence ID" value="NZ_AP021861.1"/>
</dbReference>
<gene>
    <name evidence="4" type="ORF">PLANPX_1460</name>
</gene>
<dbReference type="PANTHER" id="PTHR43031:SF1">
    <property type="entry name" value="PYRIDINE NUCLEOTIDE-DISULPHIDE OXIDOREDUCTASE"/>
    <property type="match status" value="1"/>
</dbReference>
<keyword evidence="5" id="KW-1185">Reference proteome</keyword>
<feature type="chain" id="PRO_5024921746" description="Rhodanese domain-containing protein" evidence="2">
    <location>
        <begin position="22"/>
        <end position="144"/>
    </location>
</feature>
<dbReference type="PROSITE" id="PS50206">
    <property type="entry name" value="RHODANESE_3"/>
    <property type="match status" value="1"/>
</dbReference>
<dbReference type="InterPro" id="IPR001763">
    <property type="entry name" value="Rhodanese-like_dom"/>
</dbReference>
<accession>A0A5K7X5S6</accession>
<dbReference type="Gene3D" id="3.40.250.10">
    <property type="entry name" value="Rhodanese-like domain"/>
    <property type="match status" value="1"/>
</dbReference>
<keyword evidence="1" id="KW-0175">Coiled coil</keyword>
<evidence type="ECO:0000256" key="2">
    <source>
        <dbReference type="SAM" id="SignalP"/>
    </source>
</evidence>
<feature type="domain" description="Rhodanese" evidence="3">
    <location>
        <begin position="37"/>
        <end position="130"/>
    </location>
</feature>
<dbReference type="Pfam" id="PF00581">
    <property type="entry name" value="Rhodanese"/>
    <property type="match status" value="1"/>
</dbReference>
<feature type="signal peptide" evidence="2">
    <location>
        <begin position="1"/>
        <end position="21"/>
    </location>
</feature>
<keyword evidence="2" id="KW-0732">Signal</keyword>
<dbReference type="EMBL" id="AP021861">
    <property type="protein sequence ID" value="BBO31848.1"/>
    <property type="molecule type" value="Genomic_DNA"/>
</dbReference>
<evidence type="ECO:0000313" key="4">
    <source>
        <dbReference type="EMBL" id="BBO31848.1"/>
    </source>
</evidence>
<dbReference type="CDD" id="cd00158">
    <property type="entry name" value="RHOD"/>
    <property type="match status" value="1"/>
</dbReference>
<dbReference type="AlphaFoldDB" id="A0A5K7X5S6"/>
<dbReference type="SMART" id="SM00450">
    <property type="entry name" value="RHOD"/>
    <property type="match status" value="1"/>
</dbReference>
<name>A0A5K7X5S6_9BACT</name>
<organism evidence="4 5">
    <name type="scientific">Lacipirellula parvula</name>
    <dbReference type="NCBI Taxonomy" id="2650471"/>
    <lineage>
        <taxon>Bacteria</taxon>
        <taxon>Pseudomonadati</taxon>
        <taxon>Planctomycetota</taxon>
        <taxon>Planctomycetia</taxon>
        <taxon>Pirellulales</taxon>
        <taxon>Lacipirellulaceae</taxon>
        <taxon>Lacipirellula</taxon>
    </lineage>
</organism>
<protein>
    <recommendedName>
        <fullName evidence="3">Rhodanese domain-containing protein</fullName>
    </recommendedName>
</protein>
<feature type="coiled-coil region" evidence="1">
    <location>
        <begin position="22"/>
        <end position="49"/>
    </location>
</feature>